<gene>
    <name evidence="3" type="ORF">AGERDE_LOCUS9848</name>
</gene>
<dbReference type="Proteomes" id="UP000789831">
    <property type="component" value="Unassembled WGS sequence"/>
</dbReference>
<dbReference type="OrthoDB" id="426718at2759"/>
<accession>A0A9N9CY53</accession>
<keyword evidence="4" id="KW-1185">Reference proteome</keyword>
<dbReference type="AlphaFoldDB" id="A0A9N9CY53"/>
<organism evidence="3 4">
    <name type="scientific">Ambispora gerdemannii</name>
    <dbReference type="NCBI Taxonomy" id="144530"/>
    <lineage>
        <taxon>Eukaryota</taxon>
        <taxon>Fungi</taxon>
        <taxon>Fungi incertae sedis</taxon>
        <taxon>Mucoromycota</taxon>
        <taxon>Glomeromycotina</taxon>
        <taxon>Glomeromycetes</taxon>
        <taxon>Archaeosporales</taxon>
        <taxon>Ambisporaceae</taxon>
        <taxon>Ambispora</taxon>
    </lineage>
</organism>
<dbReference type="SUPFAM" id="SSF53474">
    <property type="entry name" value="alpha/beta-Hydrolases"/>
    <property type="match status" value="1"/>
</dbReference>
<dbReference type="GO" id="GO:0006629">
    <property type="term" value="P:lipid metabolic process"/>
    <property type="evidence" value="ECO:0007669"/>
    <property type="project" value="InterPro"/>
</dbReference>
<keyword evidence="1" id="KW-0472">Membrane</keyword>
<dbReference type="InterPro" id="IPR051218">
    <property type="entry name" value="Sec_MonoDiacylglyc_Lipase"/>
</dbReference>
<dbReference type="Gene3D" id="3.40.50.1820">
    <property type="entry name" value="alpha/beta hydrolase"/>
    <property type="match status" value="1"/>
</dbReference>
<name>A0A9N9CY53_9GLOM</name>
<evidence type="ECO:0000313" key="3">
    <source>
        <dbReference type="EMBL" id="CAG8616323.1"/>
    </source>
</evidence>
<dbReference type="EMBL" id="CAJVPL010002645">
    <property type="protein sequence ID" value="CAG8616323.1"/>
    <property type="molecule type" value="Genomic_DNA"/>
</dbReference>
<evidence type="ECO:0000313" key="4">
    <source>
        <dbReference type="Proteomes" id="UP000789831"/>
    </source>
</evidence>
<protein>
    <submittedName>
        <fullName evidence="3">13615_t:CDS:1</fullName>
    </submittedName>
</protein>
<feature type="non-terminal residue" evidence="3">
    <location>
        <position position="1"/>
    </location>
</feature>
<dbReference type="PANTHER" id="PTHR45856">
    <property type="entry name" value="ALPHA/BETA-HYDROLASES SUPERFAMILY PROTEIN"/>
    <property type="match status" value="1"/>
</dbReference>
<feature type="domain" description="Fungal lipase-type" evidence="2">
    <location>
        <begin position="301"/>
        <end position="470"/>
    </location>
</feature>
<keyword evidence="1" id="KW-1133">Transmembrane helix</keyword>
<dbReference type="InterPro" id="IPR029058">
    <property type="entry name" value="AB_hydrolase_fold"/>
</dbReference>
<dbReference type="InterPro" id="IPR002921">
    <property type="entry name" value="Fungal_lipase-type"/>
</dbReference>
<evidence type="ECO:0000259" key="2">
    <source>
        <dbReference type="Pfam" id="PF01764"/>
    </source>
</evidence>
<proteinExistence type="predicted"/>
<keyword evidence="1" id="KW-0812">Transmembrane</keyword>
<dbReference type="CDD" id="cd00519">
    <property type="entry name" value="Lipase_3"/>
    <property type="match status" value="1"/>
</dbReference>
<sequence>MDAQFKVNPIATEKLAHDTFIESPTTNKTKFQNPSNTFNGKLNNHINGNCIENNAHYNDLCVTPEHKTSLPTLFPSFTYIMYVERAISNLLLTVIFDWTMPFFHPFNFLLIVTIFPSIIFGLVVVEAALHISFWMGLGNILAEMSKRWGKNLTPVNWWDPRIFSEEVNNIVKDGIIGLDKPLAPSVTFEETTSKDTTNTRQTRIFDIDIAETLLLMSAIVYERDDMKVREAHKTIQKLTEDREGLTHDTYKNIHANLHESEKRIREQAEIWNLEFTSLSELNSLGGPFAGMFWSEENNFIVVVFKGTTPTNFEDFLVDAMIQRVDARSYVFGEVHEGFYTSLFPAGHSTSRGQNSSPYITIIKAIRETASKIREKNAQLSPPIDAPVNLWVTGHSLGAALSTLFYARLLNSPADLGPNCILRDGYMYGTPAIGDADFAAEFSALSNTPFDRQNTLWRIIDDTDIITKLPPGFDDLTFRRFINKLSVLNYAHVGEGIRFFQDGRPPVSTCNLFENSRTAVFVQRKPEGYLSKLFRLNRTNHADDDATREYHRRRRANGEKWYSKKDVFSQKPKYEHEIGSPLIWIENILPTFFSNHLPIRYFEAMQRAR</sequence>
<dbReference type="PANTHER" id="PTHR45856:SF24">
    <property type="entry name" value="FUNGAL LIPASE-LIKE DOMAIN-CONTAINING PROTEIN"/>
    <property type="match status" value="1"/>
</dbReference>
<reference evidence="3" key="1">
    <citation type="submission" date="2021-06" db="EMBL/GenBank/DDBJ databases">
        <authorList>
            <person name="Kallberg Y."/>
            <person name="Tangrot J."/>
            <person name="Rosling A."/>
        </authorList>
    </citation>
    <scope>NUCLEOTIDE SEQUENCE</scope>
    <source>
        <strain evidence="3">MT106</strain>
    </source>
</reference>
<evidence type="ECO:0000256" key="1">
    <source>
        <dbReference type="SAM" id="Phobius"/>
    </source>
</evidence>
<comment type="caution">
    <text evidence="3">The sequence shown here is derived from an EMBL/GenBank/DDBJ whole genome shotgun (WGS) entry which is preliminary data.</text>
</comment>
<dbReference type="Pfam" id="PF01764">
    <property type="entry name" value="Lipase_3"/>
    <property type="match status" value="1"/>
</dbReference>
<feature type="transmembrane region" description="Helical" evidence="1">
    <location>
        <begin position="108"/>
        <end position="137"/>
    </location>
</feature>